<dbReference type="EMBL" id="MU277276">
    <property type="protein sequence ID" value="KAI0055882.1"/>
    <property type="molecule type" value="Genomic_DNA"/>
</dbReference>
<reference evidence="1" key="1">
    <citation type="submission" date="2021-03" db="EMBL/GenBank/DDBJ databases">
        <authorList>
            <consortium name="DOE Joint Genome Institute"/>
            <person name="Ahrendt S."/>
            <person name="Looney B.P."/>
            <person name="Miyauchi S."/>
            <person name="Morin E."/>
            <person name="Drula E."/>
            <person name="Courty P.E."/>
            <person name="Chicoki N."/>
            <person name="Fauchery L."/>
            <person name="Kohler A."/>
            <person name="Kuo A."/>
            <person name="Labutti K."/>
            <person name="Pangilinan J."/>
            <person name="Lipzen A."/>
            <person name="Riley R."/>
            <person name="Andreopoulos W."/>
            <person name="He G."/>
            <person name="Johnson J."/>
            <person name="Barry K.W."/>
            <person name="Grigoriev I.V."/>
            <person name="Nagy L."/>
            <person name="Hibbett D."/>
            <person name="Henrissat B."/>
            <person name="Matheny P.B."/>
            <person name="Labbe J."/>
            <person name="Martin F."/>
        </authorList>
    </citation>
    <scope>NUCLEOTIDE SEQUENCE</scope>
    <source>
        <strain evidence="1">HHB10654</strain>
    </source>
</reference>
<gene>
    <name evidence="1" type="ORF">BV25DRAFT_1832801</name>
</gene>
<reference evidence="1" key="2">
    <citation type="journal article" date="2022" name="New Phytol.">
        <title>Evolutionary transition to the ectomycorrhizal habit in the genomes of a hyperdiverse lineage of mushroom-forming fungi.</title>
        <authorList>
            <person name="Looney B."/>
            <person name="Miyauchi S."/>
            <person name="Morin E."/>
            <person name="Drula E."/>
            <person name="Courty P.E."/>
            <person name="Kohler A."/>
            <person name="Kuo A."/>
            <person name="LaButti K."/>
            <person name="Pangilinan J."/>
            <person name="Lipzen A."/>
            <person name="Riley R."/>
            <person name="Andreopoulos W."/>
            <person name="He G."/>
            <person name="Johnson J."/>
            <person name="Nolan M."/>
            <person name="Tritt A."/>
            <person name="Barry K.W."/>
            <person name="Grigoriev I.V."/>
            <person name="Nagy L.G."/>
            <person name="Hibbett D."/>
            <person name="Henrissat B."/>
            <person name="Matheny P.B."/>
            <person name="Labbe J."/>
            <person name="Martin F.M."/>
        </authorList>
    </citation>
    <scope>NUCLEOTIDE SEQUENCE</scope>
    <source>
        <strain evidence="1">HHB10654</strain>
    </source>
</reference>
<name>A0ACB8SHY6_9AGAM</name>
<proteinExistence type="predicted"/>
<dbReference type="Proteomes" id="UP000814140">
    <property type="component" value="Unassembled WGS sequence"/>
</dbReference>
<keyword evidence="2" id="KW-1185">Reference proteome</keyword>
<protein>
    <submittedName>
        <fullName evidence="1">Uncharacterized protein</fullName>
    </submittedName>
</protein>
<evidence type="ECO:0000313" key="2">
    <source>
        <dbReference type="Proteomes" id="UP000814140"/>
    </source>
</evidence>
<evidence type="ECO:0000313" key="1">
    <source>
        <dbReference type="EMBL" id="KAI0055882.1"/>
    </source>
</evidence>
<organism evidence="1 2">
    <name type="scientific">Artomyces pyxidatus</name>
    <dbReference type="NCBI Taxonomy" id="48021"/>
    <lineage>
        <taxon>Eukaryota</taxon>
        <taxon>Fungi</taxon>
        <taxon>Dikarya</taxon>
        <taxon>Basidiomycota</taxon>
        <taxon>Agaricomycotina</taxon>
        <taxon>Agaricomycetes</taxon>
        <taxon>Russulales</taxon>
        <taxon>Auriscalpiaceae</taxon>
        <taxon>Artomyces</taxon>
    </lineage>
</organism>
<accession>A0ACB8SHY6</accession>
<sequence>MFRSERPVLSSPSVAIEKGAYRLHGRTPRRTHLRGNPALRKDSGASETARVSIRYERRMAFLVVFLALAATASFGLAWMLAMKGKRVAQ</sequence>
<comment type="caution">
    <text evidence="1">The sequence shown here is derived from an EMBL/GenBank/DDBJ whole genome shotgun (WGS) entry which is preliminary data.</text>
</comment>